<dbReference type="InterPro" id="IPR014756">
    <property type="entry name" value="Ig_E-set"/>
</dbReference>
<protein>
    <recommendedName>
        <fullName evidence="3">beta-N-acetylhexosaminidase</fullName>
        <ecNumber evidence="3">3.2.1.52</ecNumber>
    </recommendedName>
    <alternativeName>
        <fullName evidence="6">Beta-N-acetylhexosaminidase</fullName>
    </alternativeName>
    <alternativeName>
        <fullName evidence="7">N-acetyl-beta-glucosaminidase</fullName>
    </alternativeName>
</protein>
<dbReference type="RefSeq" id="WP_310028946.1">
    <property type="nucleotide sequence ID" value="NZ_JAVDRL010000002.1"/>
</dbReference>
<dbReference type="InterPro" id="IPR015883">
    <property type="entry name" value="Glyco_hydro_20_cat"/>
</dbReference>
<dbReference type="GO" id="GO:0004563">
    <property type="term" value="F:beta-N-acetylhexosaminidase activity"/>
    <property type="evidence" value="ECO:0007669"/>
    <property type="project" value="UniProtKB-EC"/>
</dbReference>
<gene>
    <name evidence="10" type="ORF">J2800_000484</name>
</gene>
<dbReference type="PRINTS" id="PR00738">
    <property type="entry name" value="GLHYDRLASE20"/>
</dbReference>
<keyword evidence="11" id="KW-1185">Reference proteome</keyword>
<dbReference type="InterPro" id="IPR004866">
    <property type="entry name" value="CHB/HEX_N_dom"/>
</dbReference>
<dbReference type="InterPro" id="IPR029018">
    <property type="entry name" value="Hex-like_dom2"/>
</dbReference>
<comment type="catalytic activity">
    <reaction evidence="1">
        <text>Hydrolysis of terminal non-reducing N-acetyl-D-hexosamine residues in N-acetyl-beta-D-hexosaminides.</text>
        <dbReference type="EC" id="3.2.1.52"/>
    </reaction>
</comment>
<dbReference type="SUPFAM" id="SSF55545">
    <property type="entry name" value="beta-N-acetylhexosaminidase-like domain"/>
    <property type="match status" value="1"/>
</dbReference>
<evidence type="ECO:0000313" key="11">
    <source>
        <dbReference type="Proteomes" id="UP001262754"/>
    </source>
</evidence>
<evidence type="ECO:0000256" key="5">
    <source>
        <dbReference type="ARBA" id="ARBA00023295"/>
    </source>
</evidence>
<feature type="signal peptide" evidence="8">
    <location>
        <begin position="1"/>
        <end position="20"/>
    </location>
</feature>
<dbReference type="EMBL" id="JAVDRL010000002">
    <property type="protein sequence ID" value="MDR6529760.1"/>
    <property type="molecule type" value="Genomic_DNA"/>
</dbReference>
<sequence length="853" mass="90740">MPRRLIALIASTFLAAAAHAQPSQGELDRFAATLDVRYQVLDNRPGPAACAPALGCHLAELTLTAADTPAAGWSLYFSSVTPILRADSDAFALSHINGDLYRLTPTAAFGGFAAGRPVRIPLKLEGHQLSELYPMPNAYVAAEGVAARTIVSTRPVVDPETGLEGLPFVAPFTDEARLAGGSAADATVWATAPRVYAVNAAAGASLRPIPRAAVLPTPLRTRLDPRGGELDLTRGVKVSTSGLPRAALAAGLASLAKAGAAEAAGGVPLRIRLAPGEKLAAGGYLLTIKADGVAIIASDPEGAANGLASLTQLVDPRRTVPLLAIDDAPRFDFRGLHVDVARNFHSKAEILAILDQMAAYKLNRLHLHLADDEGWRVEIAGLPELTKIGSRRCHDLTERTCLLPQLGSGPDPSTPVNGFYSRADYIEIVRAAQARHIQVIPSFDMPGHSRAAIKAMEARAARLRAEGAPEAEAGRYLLSEAENKSVYSSIQHYSDNTINVCLDSAYAFLGKVVDEMAALHAAAGQPLTRYHIGADETPGAWSASPACAAYEARTGVKPADLGGHFIEKVSALLAARGVVVAGWSDGMSHAKPDRMPAKVHSNNWGALAGEGPASAHVQANQGWEVVISTPEVLYFDSPQAADPKERGYDWPSRATDTRKVFDFMPENLPAHAELWPDLQGRPQASKDDHPLEPGVRFDGLQGQLWSETIRSDAQVDYMLYPRLLALAERAWHGASWEAPYTPGKAYDPTTGAFTADMRARRDADWTAFANLLGGRELARLDAAGVAYRIPTVGAVVENGRLRANVEFPGLPIEYRVDGGAWRSYAPDAPVAGKVEVRARSADGKRAGRAVVVP</sequence>
<dbReference type="Gene3D" id="2.60.40.10">
    <property type="entry name" value="Immunoglobulins"/>
    <property type="match status" value="1"/>
</dbReference>
<dbReference type="SUPFAM" id="SSF51445">
    <property type="entry name" value="(Trans)glycosidases"/>
    <property type="match status" value="1"/>
</dbReference>
<dbReference type="Proteomes" id="UP001262754">
    <property type="component" value="Unassembled WGS sequence"/>
</dbReference>
<dbReference type="InterPro" id="IPR025705">
    <property type="entry name" value="Beta_hexosaminidase_sua/sub"/>
</dbReference>
<evidence type="ECO:0000256" key="2">
    <source>
        <dbReference type="ARBA" id="ARBA00006285"/>
    </source>
</evidence>
<dbReference type="Pfam" id="PF00728">
    <property type="entry name" value="Glyco_hydro_20"/>
    <property type="match status" value="1"/>
</dbReference>
<evidence type="ECO:0000256" key="7">
    <source>
        <dbReference type="ARBA" id="ARBA00033000"/>
    </source>
</evidence>
<dbReference type="InterPro" id="IPR017853">
    <property type="entry name" value="GH"/>
</dbReference>
<dbReference type="InterPro" id="IPR015882">
    <property type="entry name" value="HEX_bac_N"/>
</dbReference>
<dbReference type="CDD" id="cd02847">
    <property type="entry name" value="E_set_Chitobiase_C"/>
    <property type="match status" value="1"/>
</dbReference>
<dbReference type="Pfam" id="PF03173">
    <property type="entry name" value="CHB_HEX"/>
    <property type="match status" value="1"/>
</dbReference>
<evidence type="ECO:0000256" key="6">
    <source>
        <dbReference type="ARBA" id="ARBA00030512"/>
    </source>
</evidence>
<comment type="caution">
    <text evidence="10">The sequence shown here is derived from an EMBL/GenBank/DDBJ whole genome shotgun (WGS) entry which is preliminary data.</text>
</comment>
<evidence type="ECO:0000259" key="9">
    <source>
        <dbReference type="SMART" id="SM01081"/>
    </source>
</evidence>
<organism evidence="10 11">
    <name type="scientific">Caulobacter rhizosphaerae</name>
    <dbReference type="NCBI Taxonomy" id="2010972"/>
    <lineage>
        <taxon>Bacteria</taxon>
        <taxon>Pseudomonadati</taxon>
        <taxon>Pseudomonadota</taxon>
        <taxon>Alphaproteobacteria</taxon>
        <taxon>Caulobacterales</taxon>
        <taxon>Caulobacteraceae</taxon>
        <taxon>Caulobacter</taxon>
    </lineage>
</organism>
<dbReference type="SMART" id="SM01081">
    <property type="entry name" value="CHB_HEX"/>
    <property type="match status" value="1"/>
</dbReference>
<evidence type="ECO:0000313" key="10">
    <source>
        <dbReference type="EMBL" id="MDR6529760.1"/>
    </source>
</evidence>
<dbReference type="SUPFAM" id="SSF49384">
    <property type="entry name" value="Carbohydrate-binding domain"/>
    <property type="match status" value="1"/>
</dbReference>
<keyword evidence="5 10" id="KW-0326">Glycosidase</keyword>
<dbReference type="PANTHER" id="PTHR22600">
    <property type="entry name" value="BETA-HEXOSAMINIDASE"/>
    <property type="match status" value="1"/>
</dbReference>
<feature type="domain" description="Chitobiase/beta-hexosaminidases N-terminal" evidence="9">
    <location>
        <begin position="32"/>
        <end position="194"/>
    </location>
</feature>
<feature type="chain" id="PRO_5046157146" description="beta-N-acetylhexosaminidase" evidence="8">
    <location>
        <begin position="21"/>
        <end position="853"/>
    </location>
</feature>
<dbReference type="SUPFAM" id="SSF81296">
    <property type="entry name" value="E set domains"/>
    <property type="match status" value="1"/>
</dbReference>
<dbReference type="InterPro" id="IPR013783">
    <property type="entry name" value="Ig-like_fold"/>
</dbReference>
<dbReference type="InterPro" id="IPR012291">
    <property type="entry name" value="CBM2_carb-bd_dom_sf"/>
</dbReference>
<dbReference type="Pfam" id="PF02838">
    <property type="entry name" value="Glyco_hydro_20b"/>
    <property type="match status" value="1"/>
</dbReference>
<evidence type="ECO:0000256" key="4">
    <source>
        <dbReference type="ARBA" id="ARBA00022801"/>
    </source>
</evidence>
<keyword evidence="8" id="KW-0732">Signal</keyword>
<evidence type="ECO:0000256" key="8">
    <source>
        <dbReference type="SAM" id="SignalP"/>
    </source>
</evidence>
<evidence type="ECO:0000256" key="1">
    <source>
        <dbReference type="ARBA" id="ARBA00001231"/>
    </source>
</evidence>
<dbReference type="PANTHER" id="PTHR22600:SF57">
    <property type="entry name" value="BETA-N-ACETYLHEXOSAMINIDASE"/>
    <property type="match status" value="1"/>
</dbReference>
<comment type="similarity">
    <text evidence="2">Belongs to the glycosyl hydrolase 20 family.</text>
</comment>
<dbReference type="InterPro" id="IPR008965">
    <property type="entry name" value="CBM2/CBM3_carb-bd_dom_sf"/>
</dbReference>
<proteinExistence type="inferred from homology"/>
<keyword evidence="4 10" id="KW-0378">Hydrolase</keyword>
<dbReference type="EC" id="3.2.1.52" evidence="3"/>
<dbReference type="Pfam" id="PF03174">
    <property type="entry name" value="CHB_HEX_C"/>
    <property type="match status" value="1"/>
</dbReference>
<dbReference type="Gene3D" id="2.60.40.290">
    <property type="match status" value="1"/>
</dbReference>
<dbReference type="InterPro" id="IPR004867">
    <property type="entry name" value="CHB_C_dom"/>
</dbReference>
<accession>A0ABU1MU94</accession>
<name>A0ABU1MU94_9CAUL</name>
<dbReference type="Gene3D" id="3.30.379.10">
    <property type="entry name" value="Chitobiase/beta-hexosaminidase domain 2-like"/>
    <property type="match status" value="1"/>
</dbReference>
<dbReference type="Gene3D" id="3.20.20.80">
    <property type="entry name" value="Glycosidases"/>
    <property type="match status" value="1"/>
</dbReference>
<evidence type="ECO:0000256" key="3">
    <source>
        <dbReference type="ARBA" id="ARBA00012663"/>
    </source>
</evidence>
<reference evidence="10 11" key="1">
    <citation type="submission" date="2023-07" db="EMBL/GenBank/DDBJ databases">
        <title>Sorghum-associated microbial communities from plants grown in Nebraska, USA.</title>
        <authorList>
            <person name="Schachtman D."/>
        </authorList>
    </citation>
    <scope>NUCLEOTIDE SEQUENCE [LARGE SCALE GENOMIC DNA]</scope>
    <source>
        <strain evidence="10 11">DS2154</strain>
    </source>
</reference>